<evidence type="ECO:0000313" key="8">
    <source>
        <dbReference type="Proteomes" id="UP000824469"/>
    </source>
</evidence>
<evidence type="ECO:0000256" key="1">
    <source>
        <dbReference type="ARBA" id="ARBA00004123"/>
    </source>
</evidence>
<dbReference type="GO" id="GO:0006355">
    <property type="term" value="P:regulation of DNA-templated transcription"/>
    <property type="evidence" value="ECO:0007669"/>
    <property type="project" value="TreeGrafter"/>
</dbReference>
<evidence type="ECO:0000256" key="2">
    <source>
        <dbReference type="ARBA" id="ARBA00022737"/>
    </source>
</evidence>
<dbReference type="Proteomes" id="UP000824469">
    <property type="component" value="Unassembled WGS sequence"/>
</dbReference>
<name>A0AA38GSK8_TAXCH</name>
<dbReference type="OMA" id="EAWSTWE"/>
<dbReference type="PROSITE" id="PS51294">
    <property type="entry name" value="HTH_MYB"/>
    <property type="match status" value="2"/>
</dbReference>
<gene>
    <name evidence="7" type="ORF">KI387_000500</name>
</gene>
<dbReference type="InterPro" id="IPR017930">
    <property type="entry name" value="Myb_dom"/>
</dbReference>
<dbReference type="Pfam" id="PF00249">
    <property type="entry name" value="Myb_DNA-binding"/>
    <property type="match status" value="2"/>
</dbReference>
<feature type="domain" description="HTH myb-type" evidence="6">
    <location>
        <begin position="63"/>
        <end position="117"/>
    </location>
</feature>
<accession>A0AA38GSK8</accession>
<dbReference type="CDD" id="cd00167">
    <property type="entry name" value="SANT"/>
    <property type="match status" value="2"/>
</dbReference>
<feature type="domain" description="Myb-like" evidence="5">
    <location>
        <begin position="10"/>
        <end position="62"/>
    </location>
</feature>
<comment type="caution">
    <text evidence="7">The sequence shown here is derived from an EMBL/GenBank/DDBJ whole genome shotgun (WGS) entry which is preliminary data.</text>
</comment>
<dbReference type="PANTHER" id="PTHR47998:SF91">
    <property type="entry name" value="MYB-RELATED PROTEIN 308-LIKE"/>
    <property type="match status" value="1"/>
</dbReference>
<dbReference type="SUPFAM" id="SSF46689">
    <property type="entry name" value="Homeodomain-like"/>
    <property type="match status" value="1"/>
</dbReference>
<dbReference type="FunFam" id="1.10.10.60:FF:000001">
    <property type="entry name" value="MYB-related transcription factor"/>
    <property type="match status" value="1"/>
</dbReference>
<proteinExistence type="predicted"/>
<dbReference type="GO" id="GO:0000976">
    <property type="term" value="F:transcription cis-regulatory region binding"/>
    <property type="evidence" value="ECO:0007669"/>
    <property type="project" value="TreeGrafter"/>
</dbReference>
<keyword evidence="2" id="KW-0677">Repeat</keyword>
<dbReference type="Gene3D" id="1.10.10.60">
    <property type="entry name" value="Homeodomain-like"/>
    <property type="match status" value="2"/>
</dbReference>
<keyword evidence="3" id="KW-0238">DNA-binding</keyword>
<dbReference type="InterPro" id="IPR009057">
    <property type="entry name" value="Homeodomain-like_sf"/>
</dbReference>
<reference evidence="7 8" key="1">
    <citation type="journal article" date="2021" name="Nat. Plants">
        <title>The Taxus genome provides insights into paclitaxel biosynthesis.</title>
        <authorList>
            <person name="Xiong X."/>
            <person name="Gou J."/>
            <person name="Liao Q."/>
            <person name="Li Y."/>
            <person name="Zhou Q."/>
            <person name="Bi G."/>
            <person name="Li C."/>
            <person name="Du R."/>
            <person name="Wang X."/>
            <person name="Sun T."/>
            <person name="Guo L."/>
            <person name="Liang H."/>
            <person name="Lu P."/>
            <person name="Wu Y."/>
            <person name="Zhang Z."/>
            <person name="Ro D.K."/>
            <person name="Shang Y."/>
            <person name="Huang S."/>
            <person name="Yan J."/>
        </authorList>
    </citation>
    <scope>NUCLEOTIDE SEQUENCE [LARGE SCALE GENOMIC DNA]</scope>
    <source>
        <strain evidence="7">Ta-2019</strain>
    </source>
</reference>
<protein>
    <submittedName>
        <fullName evidence="7">Uncharacterized protein</fullName>
    </submittedName>
</protein>
<dbReference type="EMBL" id="JAHRHJ020000001">
    <property type="protein sequence ID" value="KAH9328392.1"/>
    <property type="molecule type" value="Genomic_DNA"/>
</dbReference>
<feature type="domain" description="HTH myb-type" evidence="6">
    <location>
        <begin position="10"/>
        <end position="62"/>
    </location>
</feature>
<dbReference type="InterPro" id="IPR015495">
    <property type="entry name" value="Myb_TF_plants"/>
</dbReference>
<sequence length="142" mass="16443">MGKTRCCSKDLGLNRGAWNPKEDTILTDYITLHGHGEWKSLPHKAGLKRSWKSCRMRWLNYLRPGIKRGNISEDEEELIIRLHGLLGNRWSLIAGRLQGRTDNEIKNYWNSHLSKKMTLSRSSVHQIEKIDTSSKSIEESEN</sequence>
<dbReference type="InterPro" id="IPR001005">
    <property type="entry name" value="SANT/Myb"/>
</dbReference>
<keyword evidence="8" id="KW-1185">Reference proteome</keyword>
<dbReference type="GO" id="GO:0005634">
    <property type="term" value="C:nucleus"/>
    <property type="evidence" value="ECO:0007669"/>
    <property type="project" value="UniProtKB-SubCell"/>
</dbReference>
<dbReference type="PANTHER" id="PTHR47998">
    <property type="entry name" value="TRANSCRIPTION FACTOR MYB51-LIKE ISOFORM X1"/>
    <property type="match status" value="1"/>
</dbReference>
<evidence type="ECO:0000259" key="6">
    <source>
        <dbReference type="PROSITE" id="PS51294"/>
    </source>
</evidence>
<dbReference type="PROSITE" id="PS50090">
    <property type="entry name" value="MYB_LIKE"/>
    <property type="match status" value="2"/>
</dbReference>
<comment type="subcellular location">
    <subcellularLocation>
        <location evidence="1">Nucleus</location>
    </subcellularLocation>
</comment>
<feature type="domain" description="Myb-like" evidence="5">
    <location>
        <begin position="63"/>
        <end position="113"/>
    </location>
</feature>
<evidence type="ECO:0000256" key="3">
    <source>
        <dbReference type="ARBA" id="ARBA00023125"/>
    </source>
</evidence>
<keyword evidence="4" id="KW-0539">Nucleus</keyword>
<feature type="non-terminal residue" evidence="7">
    <location>
        <position position="1"/>
    </location>
</feature>
<evidence type="ECO:0000259" key="5">
    <source>
        <dbReference type="PROSITE" id="PS50090"/>
    </source>
</evidence>
<organism evidence="7 8">
    <name type="scientific">Taxus chinensis</name>
    <name type="common">Chinese yew</name>
    <name type="synonym">Taxus wallichiana var. chinensis</name>
    <dbReference type="NCBI Taxonomy" id="29808"/>
    <lineage>
        <taxon>Eukaryota</taxon>
        <taxon>Viridiplantae</taxon>
        <taxon>Streptophyta</taxon>
        <taxon>Embryophyta</taxon>
        <taxon>Tracheophyta</taxon>
        <taxon>Spermatophyta</taxon>
        <taxon>Pinopsida</taxon>
        <taxon>Pinidae</taxon>
        <taxon>Conifers II</taxon>
        <taxon>Cupressales</taxon>
        <taxon>Taxaceae</taxon>
        <taxon>Taxus</taxon>
    </lineage>
</organism>
<evidence type="ECO:0000313" key="7">
    <source>
        <dbReference type="EMBL" id="KAH9328392.1"/>
    </source>
</evidence>
<dbReference type="AlphaFoldDB" id="A0AA38GSK8"/>
<dbReference type="SMART" id="SM00717">
    <property type="entry name" value="SANT"/>
    <property type="match status" value="2"/>
</dbReference>
<dbReference type="GO" id="GO:0030154">
    <property type="term" value="P:cell differentiation"/>
    <property type="evidence" value="ECO:0007669"/>
    <property type="project" value="TreeGrafter"/>
</dbReference>
<evidence type="ECO:0000256" key="4">
    <source>
        <dbReference type="ARBA" id="ARBA00023242"/>
    </source>
</evidence>